<gene>
    <name evidence="3" type="ORF">M436DRAFT_64261</name>
</gene>
<dbReference type="GeneID" id="25413660"/>
<proteinExistence type="predicted"/>
<evidence type="ECO:0000313" key="3">
    <source>
        <dbReference type="EMBL" id="KEQ73109.1"/>
    </source>
</evidence>
<protein>
    <submittedName>
        <fullName evidence="3">Uncharacterized protein</fullName>
    </submittedName>
</protein>
<dbReference type="EMBL" id="KL584710">
    <property type="protein sequence ID" value="KEQ73109.1"/>
    <property type="molecule type" value="Genomic_DNA"/>
</dbReference>
<keyword evidence="2" id="KW-0732">Signal</keyword>
<dbReference type="HOGENOM" id="CLU_796884_0_0_1"/>
<sequence length="348" mass="39636">MHLMLAFSLLILCAIASASNVPQDWVVGLRDNYTLEEHLATVSQHININIKQYIPKINGYAIAPSADDESIVSSIRQDPGVGFIVQKPQGYFSEEYRLGLEDYDLEAYEDERFWLTLQDQDPEVMITDDGALKTPLVWRIFFTNEDALEEHIAAVGRNLQMYDVMNHSYWVVFIDDAQEKEYLSMFKSDPRVTTVYPERDRQGIFYDDDERTHTEAHVDEVIVHEYLAGTDRGHKETVQYPLSVDIARMLEAPCISMHTYPVTINAHEKCDKIKFGSDDRRYLPSNETTGASSEVDRSEEAHSSAAYALVERSGRSASTRRSLMCDKKTYTLGRTSVLRHAMPTACNA</sequence>
<dbReference type="RefSeq" id="XP_013427175.1">
    <property type="nucleotide sequence ID" value="XM_013571721.1"/>
</dbReference>
<reference evidence="3 4" key="1">
    <citation type="journal article" date="2014" name="BMC Genomics">
        <title>Genome sequencing of four Aureobasidium pullulans varieties: biotechnological potential, stress tolerance, and description of new species.</title>
        <authorList>
            <person name="Gostin Ar C."/>
            <person name="Ohm R.A."/>
            <person name="Kogej T."/>
            <person name="Sonjak S."/>
            <person name="Turk M."/>
            <person name="Zajc J."/>
            <person name="Zalar P."/>
            <person name="Grube M."/>
            <person name="Sun H."/>
            <person name="Han J."/>
            <person name="Sharma A."/>
            <person name="Chiniquy J."/>
            <person name="Ngan C.Y."/>
            <person name="Lipzen A."/>
            <person name="Barry K."/>
            <person name="Grigoriev I.V."/>
            <person name="Gunde-Cimerman N."/>
        </authorList>
    </citation>
    <scope>NUCLEOTIDE SEQUENCE [LARGE SCALE GENOMIC DNA]</scope>
    <source>
        <strain evidence="3 4">CBS 147.97</strain>
    </source>
</reference>
<evidence type="ECO:0000256" key="2">
    <source>
        <dbReference type="SAM" id="SignalP"/>
    </source>
</evidence>
<dbReference type="AlphaFoldDB" id="A0A074WNH7"/>
<dbReference type="Proteomes" id="UP000027730">
    <property type="component" value="Unassembled WGS sequence"/>
</dbReference>
<dbReference type="OrthoDB" id="3925939at2759"/>
<feature type="chain" id="PRO_5001702628" evidence="2">
    <location>
        <begin position="19"/>
        <end position="348"/>
    </location>
</feature>
<feature type="region of interest" description="Disordered" evidence="1">
    <location>
        <begin position="281"/>
        <end position="302"/>
    </location>
</feature>
<name>A0A074WNH7_9PEZI</name>
<feature type="signal peptide" evidence="2">
    <location>
        <begin position="1"/>
        <end position="18"/>
    </location>
</feature>
<organism evidence="3 4">
    <name type="scientific">Aureobasidium namibiae CBS 147.97</name>
    <dbReference type="NCBI Taxonomy" id="1043004"/>
    <lineage>
        <taxon>Eukaryota</taxon>
        <taxon>Fungi</taxon>
        <taxon>Dikarya</taxon>
        <taxon>Ascomycota</taxon>
        <taxon>Pezizomycotina</taxon>
        <taxon>Dothideomycetes</taxon>
        <taxon>Dothideomycetidae</taxon>
        <taxon>Dothideales</taxon>
        <taxon>Saccotheciaceae</taxon>
        <taxon>Aureobasidium</taxon>
    </lineage>
</organism>
<accession>A0A074WNH7</accession>
<evidence type="ECO:0000256" key="1">
    <source>
        <dbReference type="SAM" id="MobiDB-lite"/>
    </source>
</evidence>
<keyword evidence="4" id="KW-1185">Reference proteome</keyword>
<evidence type="ECO:0000313" key="4">
    <source>
        <dbReference type="Proteomes" id="UP000027730"/>
    </source>
</evidence>